<reference evidence="11" key="1">
    <citation type="journal article" date="2020" name="Phytopathology">
        <title>Genome sequence of the chestnut blight fungus Cryphonectria parasitica EP155: A fundamental resource for an archetypical invasive plant pathogen.</title>
        <authorList>
            <person name="Crouch J.A."/>
            <person name="Dawe A."/>
            <person name="Aerts A."/>
            <person name="Barry K."/>
            <person name="Churchill A.C.L."/>
            <person name="Grimwood J."/>
            <person name="Hillman B."/>
            <person name="Milgroom M.G."/>
            <person name="Pangilinan J."/>
            <person name="Smith M."/>
            <person name="Salamov A."/>
            <person name="Schmutz J."/>
            <person name="Yadav J."/>
            <person name="Grigoriev I.V."/>
            <person name="Nuss D."/>
        </authorList>
    </citation>
    <scope>NUCLEOTIDE SEQUENCE</scope>
    <source>
        <strain evidence="11">EP155</strain>
    </source>
</reference>
<dbReference type="InterPro" id="IPR001711">
    <property type="entry name" value="PLipase_C_Pinositol-sp_Y"/>
</dbReference>
<evidence type="ECO:0000256" key="4">
    <source>
        <dbReference type="ARBA" id="ARBA00023098"/>
    </source>
</evidence>
<dbReference type="Gene3D" id="2.60.40.150">
    <property type="entry name" value="C2 domain"/>
    <property type="match status" value="1"/>
</dbReference>
<dbReference type="GeneID" id="63843213"/>
<dbReference type="Pfam" id="PF23617">
    <property type="entry name" value="EF-hand_15"/>
    <property type="match status" value="1"/>
</dbReference>
<feature type="domain" description="PI-PLC Y-box" evidence="10">
    <location>
        <begin position="438"/>
        <end position="551"/>
    </location>
</feature>
<evidence type="ECO:0000259" key="9">
    <source>
        <dbReference type="PROSITE" id="PS50004"/>
    </source>
</evidence>
<keyword evidence="12" id="KW-1185">Reference proteome</keyword>
<feature type="compositionally biased region" description="Low complexity" evidence="8">
    <location>
        <begin position="1"/>
        <end position="13"/>
    </location>
</feature>
<gene>
    <name evidence="11" type="ORF">M406DRAFT_86663</name>
</gene>
<dbReference type="PRINTS" id="PR00390">
    <property type="entry name" value="PHPHLIPASEC"/>
</dbReference>
<dbReference type="InterPro" id="IPR000008">
    <property type="entry name" value="C2_dom"/>
</dbReference>
<dbReference type="CDD" id="cd08598">
    <property type="entry name" value="PI-PLC1c_yeast"/>
    <property type="match status" value="1"/>
</dbReference>
<evidence type="ECO:0000256" key="6">
    <source>
        <dbReference type="ARBA" id="ARBA00059664"/>
    </source>
</evidence>
<accession>A0A9P4YB92</accession>
<protein>
    <recommendedName>
        <fullName evidence="7">Phosphoinositide phospholipase C</fullName>
        <ecNumber evidence="7">3.1.4.11</ecNumber>
    </recommendedName>
</protein>
<dbReference type="InterPro" id="IPR035892">
    <property type="entry name" value="C2_domain_sf"/>
</dbReference>
<evidence type="ECO:0000256" key="8">
    <source>
        <dbReference type="SAM" id="MobiDB-lite"/>
    </source>
</evidence>
<dbReference type="FunFam" id="3.20.20.190:FF:000039">
    <property type="entry name" value="Phosphoinositide phospholipase C"/>
    <property type="match status" value="1"/>
</dbReference>
<sequence length="736" mass="79759">MAAAAPQEQQQQQQKEEDGELPPPSEAITQAGGGVSGAGPARSITTVSAAVLPYLEKIFNCHADTSQAWHRGQAETFIRCTQAGDPNGSAEGLPADLATKDELDFNDFLRYMTSDATSAVTPLNAQTGGDLSYPLSSYFISSSHNTYLTGNQLSSDASTDAYKNVLLRGCRCIEIDVWDGDESDSEASGYSSSDLEDHDPKKAAAARAKRKAKVDKAKAKIPKSVLQKLEQTSLGKKLEKYVEKKTEPKAPASPSTSSAAAAAAAPAPAPAAKDDSKVKVASQASSSPAPPLVEKLPALAAAVIEPRVLHGYTLTKEVSFREVCLAIKEYAFAVTDLPLIVSLEVHAGPEQQEIMVKIMNETWAGLLLDPPEKEADVLPSPSDLRRKILVKVKYAPPGQEVSAAAASDEDVSTPGQVAAPGSPEAKKKKKPSKIIHALSALGIYTKAVSFKSLHQPEATMPSHVFSLGEKSVREVHEKQGQDLFEHNRKYLMRAYPSGFRVGSSNLDPTPFWRKGIQIAALNWQHWDEGMMLNEGMFAGSGGYVLKPPGYRHDKPNAPAETAHVQHRTLDLEIKVLAAQNLPLPPETSVKSFNPYVKVELHVEAGGERHGHFPADGHECDLATAAAAKAAAARRSEDDEEVEGEYKARTKTAKATCDPDYKGEILEFKAIPGVVEELSFVRFIVRDDVKFRRDDLAAWACVRLDRLRMGYRFVRLMDAKGKESEGAILVKVMKKVY</sequence>
<comment type="caution">
    <text evidence="11">The sequence shown here is derived from an EMBL/GenBank/DDBJ whole genome shotgun (WGS) entry which is preliminary data.</text>
</comment>
<feature type="region of interest" description="Disordered" evidence="8">
    <location>
        <begin position="403"/>
        <end position="430"/>
    </location>
</feature>
<dbReference type="SMART" id="SM00149">
    <property type="entry name" value="PLCYc"/>
    <property type="match status" value="1"/>
</dbReference>
<feature type="region of interest" description="Disordered" evidence="8">
    <location>
        <begin position="240"/>
        <end position="290"/>
    </location>
</feature>
<evidence type="ECO:0000256" key="2">
    <source>
        <dbReference type="ARBA" id="ARBA00022801"/>
    </source>
</evidence>
<dbReference type="EC" id="3.1.4.11" evidence="7"/>
<dbReference type="SUPFAM" id="SSF51695">
    <property type="entry name" value="PLC-like phosphodiesterases"/>
    <property type="match status" value="1"/>
</dbReference>
<dbReference type="PROSITE" id="PS50007">
    <property type="entry name" value="PIPLC_X_DOMAIN"/>
    <property type="match status" value="1"/>
</dbReference>
<dbReference type="GO" id="GO:0004435">
    <property type="term" value="F:phosphatidylinositol-4,5-bisphosphate phospholipase C activity"/>
    <property type="evidence" value="ECO:0007669"/>
    <property type="project" value="UniProtKB-EC"/>
</dbReference>
<keyword evidence="2 7" id="KW-0378">Hydrolase</keyword>
<keyword evidence="5" id="KW-0807">Transducer</keyword>
<dbReference type="SMART" id="SM00148">
    <property type="entry name" value="PLCXc"/>
    <property type="match status" value="1"/>
</dbReference>
<evidence type="ECO:0000313" key="12">
    <source>
        <dbReference type="Proteomes" id="UP000803844"/>
    </source>
</evidence>
<dbReference type="CDD" id="cd00275">
    <property type="entry name" value="C2_PLC_like"/>
    <property type="match status" value="1"/>
</dbReference>
<organism evidence="11 12">
    <name type="scientific">Cryphonectria parasitica (strain ATCC 38755 / EP155)</name>
    <dbReference type="NCBI Taxonomy" id="660469"/>
    <lineage>
        <taxon>Eukaryota</taxon>
        <taxon>Fungi</taxon>
        <taxon>Dikarya</taxon>
        <taxon>Ascomycota</taxon>
        <taxon>Pezizomycotina</taxon>
        <taxon>Sordariomycetes</taxon>
        <taxon>Sordariomycetidae</taxon>
        <taxon>Diaporthales</taxon>
        <taxon>Cryphonectriaceae</taxon>
        <taxon>Cryphonectria-Endothia species complex</taxon>
        <taxon>Cryphonectria</taxon>
    </lineage>
</organism>
<comment type="catalytic activity">
    <reaction evidence="1 7">
        <text>a 1,2-diacyl-sn-glycero-3-phospho-(1D-myo-inositol-4,5-bisphosphate) + H2O = 1D-myo-inositol 1,4,5-trisphosphate + a 1,2-diacyl-sn-glycerol + H(+)</text>
        <dbReference type="Rhea" id="RHEA:33179"/>
        <dbReference type="ChEBI" id="CHEBI:15377"/>
        <dbReference type="ChEBI" id="CHEBI:15378"/>
        <dbReference type="ChEBI" id="CHEBI:17815"/>
        <dbReference type="ChEBI" id="CHEBI:58456"/>
        <dbReference type="ChEBI" id="CHEBI:203600"/>
        <dbReference type="EC" id="3.1.4.11"/>
    </reaction>
</comment>
<evidence type="ECO:0000256" key="7">
    <source>
        <dbReference type="RuleBase" id="RU361133"/>
    </source>
</evidence>
<dbReference type="Gene3D" id="3.20.20.190">
    <property type="entry name" value="Phosphatidylinositol (PI) phosphodiesterase"/>
    <property type="match status" value="2"/>
</dbReference>
<feature type="compositionally biased region" description="Low complexity" evidence="8">
    <location>
        <begin position="249"/>
        <end position="266"/>
    </location>
</feature>
<feature type="region of interest" description="Disordered" evidence="8">
    <location>
        <begin position="1"/>
        <end position="39"/>
    </location>
</feature>
<evidence type="ECO:0000313" key="11">
    <source>
        <dbReference type="EMBL" id="KAF3769844.1"/>
    </source>
</evidence>
<dbReference type="FunFam" id="3.20.20.190:FF:000060">
    <property type="entry name" value="Phosphoinositide phospholipase C"/>
    <property type="match status" value="1"/>
</dbReference>
<dbReference type="AlphaFoldDB" id="A0A9P4YB92"/>
<dbReference type="Pfam" id="PF00387">
    <property type="entry name" value="PI-PLC-Y"/>
    <property type="match status" value="1"/>
</dbReference>
<dbReference type="OrthoDB" id="269822at2759"/>
<dbReference type="InterPro" id="IPR056584">
    <property type="entry name" value="EF-hand_15"/>
</dbReference>
<dbReference type="InterPro" id="IPR000909">
    <property type="entry name" value="PLipase_C_PInositol-sp_X_dom"/>
</dbReference>
<name>A0A9P4YB92_CRYP1</name>
<dbReference type="SMART" id="SM00239">
    <property type="entry name" value="C2"/>
    <property type="match status" value="1"/>
</dbReference>
<dbReference type="InterPro" id="IPR001192">
    <property type="entry name" value="PI-PLC_fam"/>
</dbReference>
<dbReference type="RefSeq" id="XP_040780805.1">
    <property type="nucleotide sequence ID" value="XM_040926084.1"/>
</dbReference>
<dbReference type="Proteomes" id="UP000803844">
    <property type="component" value="Unassembled WGS sequence"/>
</dbReference>
<dbReference type="PROSITE" id="PS50008">
    <property type="entry name" value="PIPLC_Y_DOMAIN"/>
    <property type="match status" value="1"/>
</dbReference>
<evidence type="ECO:0000256" key="3">
    <source>
        <dbReference type="ARBA" id="ARBA00022963"/>
    </source>
</evidence>
<dbReference type="GO" id="GO:0048015">
    <property type="term" value="P:phosphatidylinositol-mediated signaling"/>
    <property type="evidence" value="ECO:0007669"/>
    <property type="project" value="TreeGrafter"/>
</dbReference>
<dbReference type="Pfam" id="PF00388">
    <property type="entry name" value="PI-PLC-X"/>
    <property type="match status" value="1"/>
</dbReference>
<keyword evidence="4 7" id="KW-0443">Lipid metabolism</keyword>
<keyword evidence="3 7" id="KW-0442">Lipid degradation</keyword>
<evidence type="ECO:0000259" key="10">
    <source>
        <dbReference type="PROSITE" id="PS50008"/>
    </source>
</evidence>
<dbReference type="PANTHER" id="PTHR10336:SF82">
    <property type="entry name" value="PHOSPHOINOSITIDE PHOSPHOLIPASE C"/>
    <property type="match status" value="1"/>
</dbReference>
<dbReference type="Pfam" id="PF00168">
    <property type="entry name" value="C2"/>
    <property type="match status" value="2"/>
</dbReference>
<proteinExistence type="predicted"/>
<dbReference type="GO" id="GO:0016042">
    <property type="term" value="P:lipid catabolic process"/>
    <property type="evidence" value="ECO:0007669"/>
    <property type="project" value="UniProtKB-KW"/>
</dbReference>
<comment type="function">
    <text evidence="6">The production of the second messenger molecules diacylglycerol (DAG) and inositol 1,4,5-trisphosphate (IP3) is mediated by activated phosphatidylinositol-specific phospholipase C enzymes.</text>
</comment>
<dbReference type="PANTHER" id="PTHR10336">
    <property type="entry name" value="PHOSPHOINOSITIDE-SPECIFIC PHOSPHOLIPASE C FAMILY PROTEIN"/>
    <property type="match status" value="1"/>
</dbReference>
<dbReference type="InterPro" id="IPR017946">
    <property type="entry name" value="PLC-like_Pdiesterase_TIM-brl"/>
</dbReference>
<feature type="domain" description="C2" evidence="9">
    <location>
        <begin position="551"/>
        <end position="717"/>
    </location>
</feature>
<evidence type="ECO:0000256" key="1">
    <source>
        <dbReference type="ARBA" id="ARBA00001195"/>
    </source>
</evidence>
<feature type="region of interest" description="Disordered" evidence="8">
    <location>
        <begin position="181"/>
        <end position="217"/>
    </location>
</feature>
<dbReference type="PROSITE" id="PS50004">
    <property type="entry name" value="C2"/>
    <property type="match status" value="1"/>
</dbReference>
<evidence type="ECO:0000256" key="5">
    <source>
        <dbReference type="ARBA" id="ARBA00023224"/>
    </source>
</evidence>
<dbReference type="SUPFAM" id="SSF49562">
    <property type="entry name" value="C2 domain (Calcium/lipid-binding domain, CaLB)"/>
    <property type="match status" value="1"/>
</dbReference>
<dbReference type="GO" id="GO:0051209">
    <property type="term" value="P:release of sequestered calcium ion into cytosol"/>
    <property type="evidence" value="ECO:0007669"/>
    <property type="project" value="TreeGrafter"/>
</dbReference>
<dbReference type="EMBL" id="MU032344">
    <property type="protein sequence ID" value="KAF3769844.1"/>
    <property type="molecule type" value="Genomic_DNA"/>
</dbReference>